<name>A0ABY6L1X8_9ARAC</name>
<organism evidence="2 3">
    <name type="scientific">Cordylochernes scorpioides</name>
    <dbReference type="NCBI Taxonomy" id="51811"/>
    <lineage>
        <taxon>Eukaryota</taxon>
        <taxon>Metazoa</taxon>
        <taxon>Ecdysozoa</taxon>
        <taxon>Arthropoda</taxon>
        <taxon>Chelicerata</taxon>
        <taxon>Arachnida</taxon>
        <taxon>Pseudoscorpiones</taxon>
        <taxon>Cheliferoidea</taxon>
        <taxon>Chernetidae</taxon>
        <taxon>Cordylochernes</taxon>
    </lineage>
</organism>
<evidence type="ECO:0000256" key="1">
    <source>
        <dbReference type="SAM" id="SignalP"/>
    </source>
</evidence>
<accession>A0ABY6L1X8</accession>
<keyword evidence="1" id="KW-0732">Signal</keyword>
<reference evidence="2 3" key="1">
    <citation type="submission" date="2022-01" db="EMBL/GenBank/DDBJ databases">
        <title>A chromosomal length assembly of Cordylochernes scorpioides.</title>
        <authorList>
            <person name="Zeh D."/>
            <person name="Zeh J."/>
        </authorList>
    </citation>
    <scope>NUCLEOTIDE SEQUENCE [LARGE SCALE GENOMIC DNA]</scope>
    <source>
        <strain evidence="2">IN4F17</strain>
        <tissue evidence="2">Whole Body</tissue>
    </source>
</reference>
<feature type="signal peptide" evidence="1">
    <location>
        <begin position="1"/>
        <end position="17"/>
    </location>
</feature>
<keyword evidence="3" id="KW-1185">Reference proteome</keyword>
<evidence type="ECO:0000313" key="3">
    <source>
        <dbReference type="Proteomes" id="UP001235939"/>
    </source>
</evidence>
<feature type="chain" id="PRO_5045661747" evidence="1">
    <location>
        <begin position="18"/>
        <end position="66"/>
    </location>
</feature>
<evidence type="ECO:0000313" key="2">
    <source>
        <dbReference type="EMBL" id="UYV75149.1"/>
    </source>
</evidence>
<gene>
    <name evidence="2" type="ORF">LAZ67_12002657</name>
</gene>
<sequence length="66" mass="7272">MLYVWLLALADPPALRAWLFGTGLEDNELAILASAYSRIYRYLVQDGLGEAIESSPGVGHYRGDCL</sequence>
<dbReference type="Proteomes" id="UP001235939">
    <property type="component" value="Chromosome 12"/>
</dbReference>
<protein>
    <submittedName>
        <fullName evidence="2">Uncharacterized protein</fullName>
    </submittedName>
</protein>
<proteinExistence type="predicted"/>
<dbReference type="EMBL" id="CP092874">
    <property type="protein sequence ID" value="UYV75149.1"/>
    <property type="molecule type" value="Genomic_DNA"/>
</dbReference>